<reference evidence="4 5" key="1">
    <citation type="submission" date="2016-10" db="EMBL/GenBank/DDBJ databases">
        <authorList>
            <person name="de Groot N.N."/>
        </authorList>
    </citation>
    <scope>NUCLEOTIDE SEQUENCE [LARGE SCALE GENOMIC DNA]</scope>
    <source>
        <strain evidence="4 5">CGMCC 1.10836</strain>
    </source>
</reference>
<gene>
    <name evidence="4" type="ORF">SAMN05216227_1007116</name>
</gene>
<evidence type="ECO:0000313" key="5">
    <source>
        <dbReference type="Proteomes" id="UP000183002"/>
    </source>
</evidence>
<dbReference type="PANTHER" id="PTHR30469">
    <property type="entry name" value="MULTIDRUG RESISTANCE PROTEIN MDTA"/>
    <property type="match status" value="1"/>
</dbReference>
<comment type="similarity">
    <text evidence="1">Belongs to the membrane fusion protein (MFP) (TC 8.A.1) family.</text>
</comment>
<evidence type="ECO:0000313" key="4">
    <source>
        <dbReference type="EMBL" id="SEN10160.1"/>
    </source>
</evidence>
<dbReference type="OrthoDB" id="9806939at2"/>
<feature type="domain" description="CusB-like beta-barrel" evidence="3">
    <location>
        <begin position="265"/>
        <end position="329"/>
    </location>
</feature>
<dbReference type="Gene3D" id="1.10.287.470">
    <property type="entry name" value="Helix hairpin bin"/>
    <property type="match status" value="1"/>
</dbReference>
<dbReference type="InterPro" id="IPR006143">
    <property type="entry name" value="RND_pump_MFP"/>
</dbReference>
<dbReference type="SUPFAM" id="SSF111369">
    <property type="entry name" value="HlyD-like secretion proteins"/>
    <property type="match status" value="1"/>
</dbReference>
<keyword evidence="5" id="KW-1185">Reference proteome</keyword>
<dbReference type="Gene3D" id="2.40.420.20">
    <property type="match status" value="1"/>
</dbReference>
<dbReference type="STRING" id="1077947.SAMN05216227_1007116"/>
<accession>A0A1H8DSF0</accession>
<dbReference type="NCBIfam" id="TIGR01730">
    <property type="entry name" value="RND_mfp"/>
    <property type="match status" value="1"/>
</dbReference>
<evidence type="ECO:0000259" key="3">
    <source>
        <dbReference type="Pfam" id="PF25954"/>
    </source>
</evidence>
<name>A0A1H8DSF0_9RHOB</name>
<dbReference type="AlphaFoldDB" id="A0A1H8DSF0"/>
<dbReference type="GO" id="GO:1990281">
    <property type="term" value="C:efflux pump complex"/>
    <property type="evidence" value="ECO:0007669"/>
    <property type="project" value="TreeGrafter"/>
</dbReference>
<sequence length="411" mass="42678">MRIVPIITAVLVTLALFFLVFQRDRLIAFATGEQTAPATDAADNAPPAAEAAPERHVSVLVQRSAAQSVDNIILARGRTEAARQVEVKSETSALVVSEPLRRGAYVTAGQPLCVLDTGTRAAQLKEFEQRLLEAKSRLPEAEARAVEAAARLTEAEINGAAAVQLAKGGFASDTRVAATTAAVESARAGVNSAQSGVSAAASGVLAAEAAVEMAAREIGRLTLTAPFDGLLETDTAELGALLQPGAPCATVIQLDPIKLVGFLAETDVDKASVGAMARARLASGAETAGRVTFLSRSADPATRTFRVEVTVANEALTIRDGQTAELMIAVEGKPAHLLPGSALTLNDDGRLGLRVVDADSRAVFVPVTLLRDTVDGVWVTGLDDSVDVIVVGQEFVTDGVAVDVTFKEPTP</sequence>
<organism evidence="4 5">
    <name type="scientific">Pseudorhodobacter antarcticus</name>
    <dbReference type="NCBI Taxonomy" id="1077947"/>
    <lineage>
        <taxon>Bacteria</taxon>
        <taxon>Pseudomonadati</taxon>
        <taxon>Pseudomonadota</taxon>
        <taxon>Alphaproteobacteria</taxon>
        <taxon>Rhodobacterales</taxon>
        <taxon>Paracoccaceae</taxon>
        <taxon>Pseudorhodobacter</taxon>
    </lineage>
</organism>
<dbReference type="PANTHER" id="PTHR30469:SF29">
    <property type="entry name" value="BLR2860 PROTEIN"/>
    <property type="match status" value="1"/>
</dbReference>
<evidence type="ECO:0000256" key="1">
    <source>
        <dbReference type="ARBA" id="ARBA00009477"/>
    </source>
</evidence>
<proteinExistence type="inferred from homology"/>
<protein>
    <submittedName>
        <fullName evidence="4">Membrane fusion protein, multidrug efflux system</fullName>
    </submittedName>
</protein>
<feature type="coiled-coil region" evidence="2">
    <location>
        <begin position="124"/>
        <end position="158"/>
    </location>
</feature>
<dbReference type="Gene3D" id="2.40.30.170">
    <property type="match status" value="1"/>
</dbReference>
<dbReference type="GO" id="GO:0015562">
    <property type="term" value="F:efflux transmembrane transporter activity"/>
    <property type="evidence" value="ECO:0007669"/>
    <property type="project" value="TreeGrafter"/>
</dbReference>
<evidence type="ECO:0000256" key="2">
    <source>
        <dbReference type="SAM" id="Coils"/>
    </source>
</evidence>
<dbReference type="RefSeq" id="WP_050519107.1">
    <property type="nucleotide sequence ID" value="NZ_FOCO01000007.1"/>
</dbReference>
<dbReference type="Proteomes" id="UP000183002">
    <property type="component" value="Unassembled WGS sequence"/>
</dbReference>
<dbReference type="InterPro" id="IPR058792">
    <property type="entry name" value="Beta-barrel_RND_2"/>
</dbReference>
<keyword evidence="2" id="KW-0175">Coiled coil</keyword>
<dbReference type="Gene3D" id="2.40.50.100">
    <property type="match status" value="1"/>
</dbReference>
<dbReference type="Pfam" id="PF25954">
    <property type="entry name" value="Beta-barrel_RND_2"/>
    <property type="match status" value="1"/>
</dbReference>
<dbReference type="EMBL" id="FOCO01000007">
    <property type="protein sequence ID" value="SEN10160.1"/>
    <property type="molecule type" value="Genomic_DNA"/>
</dbReference>